<dbReference type="EMBL" id="CAKKNE010000005">
    <property type="protein sequence ID" value="CAH0377815.1"/>
    <property type="molecule type" value="Genomic_DNA"/>
</dbReference>
<dbReference type="InterPro" id="IPR000873">
    <property type="entry name" value="AMP-dep_synth/lig_dom"/>
</dbReference>
<evidence type="ECO:0000259" key="4">
    <source>
        <dbReference type="PROSITE" id="PS50075"/>
    </source>
</evidence>
<dbReference type="InterPro" id="IPR009081">
    <property type="entry name" value="PP-bd_ACP"/>
</dbReference>
<evidence type="ECO:0000256" key="3">
    <source>
        <dbReference type="ARBA" id="ARBA00023098"/>
    </source>
</evidence>
<dbReference type="InterPro" id="IPR045851">
    <property type="entry name" value="AMP-bd_C_sf"/>
</dbReference>
<dbReference type="InterPro" id="IPR042099">
    <property type="entry name" value="ANL_N_sf"/>
</dbReference>
<feature type="domain" description="Carrier" evidence="4">
    <location>
        <begin position="595"/>
        <end position="678"/>
    </location>
</feature>
<dbReference type="InterPro" id="IPR020845">
    <property type="entry name" value="AMP-binding_CS"/>
</dbReference>
<sequence>MAEDAETVSELLAAWAATKPDAPLFSWLEDKNQSVKATLSLTYGDVEKAAARTAHKLRHKEGVKEGARCLLVYEPGLAYIVAFLGVSRAGGIPVPVFPPEPRRRKTSELHAFCQIAESCGAAFALTSSLYDFAKKTTALSKLVAGGDATWPSSLKWVVCDIDKSTPGLAAAPASQEVAFLQFTSGSTSAPKGVVITHSSLKHNLDLIVDDLKADETTINVSWLPQYHDMGLIGSYLGTLRCGGRGYYASPLKFVARPASWLEAISQVRGTHTQAPNFAYALVTRKPPSQTLDLSCLKHAINAAEPVDAAVIDAFERFFGEKHALRKGVVFPTYGLAESTVLVCGNGVMRCRIDADALRERRCVSSEEGVALVGCGAPRSDRGVSIKIVRIDDDDQGTATLGENEVGEIWVRSPSVARGYWGVEDPSFGASIDGESGFLRTGDEGFFREGELYVCGRRKDLIILRGKNHYPQDLERCAERAAPQLKPGCVAAFSVDDKGEERLVVIGEVRDDASTRKKRSQDGAYAALCEQVASSIAHEHGASVDTLCIVAPRTVPKTTSGKIARRRCRDAFLADKLDVAYRSSDGPTTAVVAEQPTSSYEHSGVVADVARALGKVSRRDASSLPSKRPLADLGVDSLDLAQFKGVLEGEFGLQGLPDDLLFRDDCTLAALGALVERGGAFTEEAYARCVRDLDVEGGGAKKKGDWVVENCACCLVCCPGKLR</sequence>
<dbReference type="PANTHER" id="PTHR22754:SF32">
    <property type="entry name" value="DISCO-INTERACTING PROTEIN 2"/>
    <property type="match status" value="1"/>
</dbReference>
<dbReference type="PROSITE" id="PS00455">
    <property type="entry name" value="AMP_BINDING"/>
    <property type="match status" value="1"/>
</dbReference>
<dbReference type="CDD" id="cd05931">
    <property type="entry name" value="FAAL"/>
    <property type="match status" value="1"/>
</dbReference>
<dbReference type="Gene3D" id="3.40.50.12780">
    <property type="entry name" value="N-terminal domain of ligase-like"/>
    <property type="match status" value="1"/>
</dbReference>
<dbReference type="InterPro" id="IPR036736">
    <property type="entry name" value="ACP-like_sf"/>
</dbReference>
<keyword evidence="3" id="KW-0443">Lipid metabolism</keyword>
<name>A0A7S4EDX0_9STRA</name>
<dbReference type="Gene3D" id="1.10.1200.10">
    <property type="entry name" value="ACP-like"/>
    <property type="match status" value="1"/>
</dbReference>
<proteinExistence type="predicted"/>
<dbReference type="PROSITE" id="PS50075">
    <property type="entry name" value="CARRIER"/>
    <property type="match status" value="1"/>
</dbReference>
<dbReference type="Pfam" id="PF23024">
    <property type="entry name" value="AMP-dom_DIP2-like"/>
    <property type="match status" value="1"/>
</dbReference>
<dbReference type="Gene3D" id="3.30.300.30">
    <property type="match status" value="1"/>
</dbReference>
<evidence type="ECO:0000256" key="1">
    <source>
        <dbReference type="ARBA" id="ARBA00022598"/>
    </source>
</evidence>
<dbReference type="GO" id="GO:0006631">
    <property type="term" value="P:fatty acid metabolic process"/>
    <property type="evidence" value="ECO:0007669"/>
    <property type="project" value="UniProtKB-KW"/>
</dbReference>
<keyword evidence="2" id="KW-0276">Fatty acid metabolism</keyword>
<dbReference type="Pfam" id="PF00550">
    <property type="entry name" value="PP-binding"/>
    <property type="match status" value="1"/>
</dbReference>
<protein>
    <recommendedName>
        <fullName evidence="4">Carrier domain-containing protein</fullName>
    </recommendedName>
</protein>
<accession>A0A7S4EDX0</accession>
<dbReference type="SUPFAM" id="SSF56801">
    <property type="entry name" value="Acetyl-CoA synthetase-like"/>
    <property type="match status" value="1"/>
</dbReference>
<dbReference type="EMBL" id="HBIW01025937">
    <property type="protein sequence ID" value="CAE0706933.1"/>
    <property type="molecule type" value="Transcribed_RNA"/>
</dbReference>
<dbReference type="GO" id="GO:0016874">
    <property type="term" value="F:ligase activity"/>
    <property type="evidence" value="ECO:0007669"/>
    <property type="project" value="UniProtKB-KW"/>
</dbReference>
<keyword evidence="1" id="KW-0436">Ligase</keyword>
<evidence type="ECO:0000313" key="7">
    <source>
        <dbReference type="Proteomes" id="UP000789595"/>
    </source>
</evidence>
<reference evidence="6" key="2">
    <citation type="submission" date="2021-11" db="EMBL/GenBank/DDBJ databases">
        <authorList>
            <consortium name="Genoscope - CEA"/>
            <person name="William W."/>
        </authorList>
    </citation>
    <scope>NUCLEOTIDE SEQUENCE</scope>
</reference>
<dbReference type="Proteomes" id="UP000789595">
    <property type="component" value="Unassembled WGS sequence"/>
</dbReference>
<reference evidence="5" key="1">
    <citation type="submission" date="2021-01" db="EMBL/GenBank/DDBJ databases">
        <authorList>
            <person name="Corre E."/>
            <person name="Pelletier E."/>
            <person name="Niang G."/>
            <person name="Scheremetjew M."/>
            <person name="Finn R."/>
            <person name="Kale V."/>
            <person name="Holt S."/>
            <person name="Cochrane G."/>
            <person name="Meng A."/>
            <person name="Brown T."/>
            <person name="Cohen L."/>
        </authorList>
    </citation>
    <scope>NUCLEOTIDE SEQUENCE</scope>
    <source>
        <strain evidence="5">CCMP1756</strain>
    </source>
</reference>
<keyword evidence="7" id="KW-1185">Reference proteome</keyword>
<dbReference type="PANTHER" id="PTHR22754">
    <property type="entry name" value="DISCO-INTERACTING PROTEIN 2 DIP2 -RELATED"/>
    <property type="match status" value="1"/>
</dbReference>
<dbReference type="AlphaFoldDB" id="A0A7S4EDX0"/>
<dbReference type="SUPFAM" id="SSF47336">
    <property type="entry name" value="ACP-like"/>
    <property type="match status" value="1"/>
</dbReference>
<dbReference type="OrthoDB" id="199633at2759"/>
<dbReference type="InterPro" id="IPR025110">
    <property type="entry name" value="AMP-bd_C"/>
</dbReference>
<dbReference type="InterPro" id="IPR040097">
    <property type="entry name" value="FAAL/FAAC"/>
</dbReference>
<dbReference type="Pfam" id="PF00501">
    <property type="entry name" value="AMP-binding"/>
    <property type="match status" value="1"/>
</dbReference>
<evidence type="ECO:0000256" key="2">
    <source>
        <dbReference type="ARBA" id="ARBA00022832"/>
    </source>
</evidence>
<evidence type="ECO:0000313" key="6">
    <source>
        <dbReference type="EMBL" id="CAH0377815.1"/>
    </source>
</evidence>
<gene>
    <name evidence="5" type="ORF">PCAL00307_LOCUS22384</name>
    <name evidence="6" type="ORF">PECAL_5P23350</name>
</gene>
<evidence type="ECO:0000313" key="5">
    <source>
        <dbReference type="EMBL" id="CAE0706933.1"/>
    </source>
</evidence>
<organism evidence="5">
    <name type="scientific">Pelagomonas calceolata</name>
    <dbReference type="NCBI Taxonomy" id="35677"/>
    <lineage>
        <taxon>Eukaryota</taxon>
        <taxon>Sar</taxon>
        <taxon>Stramenopiles</taxon>
        <taxon>Ochrophyta</taxon>
        <taxon>Pelagophyceae</taxon>
        <taxon>Pelagomonadales</taxon>
        <taxon>Pelagomonadaceae</taxon>
        <taxon>Pelagomonas</taxon>
    </lineage>
</organism>
<dbReference type="GO" id="GO:0008610">
    <property type="term" value="P:lipid biosynthetic process"/>
    <property type="evidence" value="ECO:0007669"/>
    <property type="project" value="InterPro"/>
</dbReference>